<dbReference type="Pfam" id="PF00534">
    <property type="entry name" value="Glycos_transf_1"/>
    <property type="match status" value="1"/>
</dbReference>
<dbReference type="EMBL" id="DUFG01000001">
    <property type="protein sequence ID" value="HIH07743.1"/>
    <property type="molecule type" value="Genomic_DNA"/>
</dbReference>
<evidence type="ECO:0000259" key="1">
    <source>
        <dbReference type="Pfam" id="PF00534"/>
    </source>
</evidence>
<dbReference type="EMBL" id="JAGVWF010000063">
    <property type="protein sequence ID" value="MBS3059637.1"/>
    <property type="molecule type" value="Genomic_DNA"/>
</dbReference>
<protein>
    <submittedName>
        <fullName evidence="2 3">Glycosyltransferase</fullName>
        <ecNumber evidence="3">2.4.-.-</ecNumber>
    </submittedName>
</protein>
<evidence type="ECO:0000313" key="4">
    <source>
        <dbReference type="Proteomes" id="UP000577419"/>
    </source>
</evidence>
<dbReference type="EC" id="2.4.-.-" evidence="3"/>
<dbReference type="GO" id="GO:0016757">
    <property type="term" value="F:glycosyltransferase activity"/>
    <property type="evidence" value="ECO:0007669"/>
    <property type="project" value="UniProtKB-KW"/>
</dbReference>
<dbReference type="Proteomes" id="UP000577419">
    <property type="component" value="Unassembled WGS sequence"/>
</dbReference>
<keyword evidence="3" id="KW-0328">Glycosyltransferase</keyword>
<proteinExistence type="predicted"/>
<reference evidence="3" key="3">
    <citation type="submission" date="2021-05" db="EMBL/GenBank/DDBJ databases">
        <title>Protein family content uncovers lineage relationships and bacterial pathway maintenance mechanisms in DPANN archaea.</title>
        <authorList>
            <person name="Castelle C.J."/>
            <person name="Meheust R."/>
            <person name="Jaffe A.L."/>
            <person name="Seitz K."/>
            <person name="Gong X."/>
            <person name="Baker B.J."/>
            <person name="Banfield J.F."/>
        </authorList>
    </citation>
    <scope>NUCLEOTIDE SEQUENCE</scope>
    <source>
        <strain evidence="3">RIFCSPHIGHO2_01_FULL_GW2011_AR10_43_9</strain>
    </source>
</reference>
<dbReference type="Proteomes" id="UP000683213">
    <property type="component" value="Unassembled WGS sequence"/>
</dbReference>
<sequence length="373" mass="41802">MKVLAFGSYDLHQNTNTEKLSGLQEVGVEVVQCRNEFWQKKRNRPEYFSGAAIAWHALRLPLHYAKLLWKYLNAGKYDAMLVLYPGHLDLLLAKPLAFLAGKKIVFSPFISAYQNIVFQRNYAGKNSLRARLFYYLDKVPCILADAIVIDTNAHADYFSKTFGIERKKFRRVFTGAGKAFSPKNTPKNSKFTVLFYGSLIKGHGIEKILEAAEILRKEDILFRIAGSGPLREKVEKLVEEKKLGNVELMLEWLPQERIAGLIAGADIGLGLMESTEKTSLVIGNKAYEILAMKKPLVNADGAGIRELVENGKEAVLCSPNPKAIAEAILLLKNNEGKRKTIAENGYRKFEQMASTKAIGREMDKVFKEALAAE</sequence>
<dbReference type="InterPro" id="IPR001296">
    <property type="entry name" value="Glyco_trans_1"/>
</dbReference>
<feature type="domain" description="Glycosyl transferase family 1" evidence="1">
    <location>
        <begin position="181"/>
        <end position="347"/>
    </location>
</feature>
<name>A0A7J4IQG9_9ARCH</name>
<dbReference type="PANTHER" id="PTHR12526">
    <property type="entry name" value="GLYCOSYLTRANSFERASE"/>
    <property type="match status" value="1"/>
</dbReference>
<dbReference type="Gene3D" id="3.40.50.2000">
    <property type="entry name" value="Glycogen Phosphorylase B"/>
    <property type="match status" value="2"/>
</dbReference>
<dbReference type="AlphaFoldDB" id="A0A7J4IQG9"/>
<reference evidence="3" key="2">
    <citation type="submission" date="2021-03" db="EMBL/GenBank/DDBJ databases">
        <authorList>
            <person name="Jaffe A."/>
        </authorList>
    </citation>
    <scope>NUCLEOTIDE SEQUENCE</scope>
    <source>
        <strain evidence="3">RIFCSPHIGHO2_01_FULL_GW2011_AR10_43_9</strain>
    </source>
</reference>
<evidence type="ECO:0000313" key="2">
    <source>
        <dbReference type="EMBL" id="HIH07743.1"/>
    </source>
</evidence>
<keyword evidence="2" id="KW-0808">Transferase</keyword>
<comment type="caution">
    <text evidence="2">The sequence shown here is derived from an EMBL/GenBank/DDBJ whole genome shotgun (WGS) entry which is preliminary data.</text>
</comment>
<reference evidence="2" key="1">
    <citation type="journal article" date="2020" name="bioRxiv">
        <title>A rank-normalized archaeal taxonomy based on genome phylogeny resolves widespread incomplete and uneven classifications.</title>
        <authorList>
            <person name="Rinke C."/>
            <person name="Chuvochina M."/>
            <person name="Mussig A.J."/>
            <person name="Chaumeil P.-A."/>
            <person name="Waite D.W."/>
            <person name="Whitman W.B."/>
            <person name="Parks D.H."/>
            <person name="Hugenholtz P."/>
        </authorList>
    </citation>
    <scope>NUCLEOTIDE SEQUENCE</scope>
    <source>
        <strain evidence="2">UBA10011</strain>
    </source>
</reference>
<gene>
    <name evidence="2" type="ORF">HA237_00065</name>
    <name evidence="3" type="ORF">J4224_04400</name>
</gene>
<accession>A0A7J4IQG9</accession>
<organism evidence="2 4">
    <name type="scientific">Candidatus Iainarchaeum sp</name>
    <dbReference type="NCBI Taxonomy" id="3101447"/>
    <lineage>
        <taxon>Archaea</taxon>
        <taxon>Candidatus Iainarchaeota</taxon>
        <taxon>Candidatus Iainarchaeia</taxon>
        <taxon>Candidatus Iainarchaeales</taxon>
        <taxon>Candidatus Iainarchaeaceae</taxon>
        <taxon>Candidatus Iainarchaeum</taxon>
    </lineage>
</organism>
<dbReference type="SUPFAM" id="SSF53756">
    <property type="entry name" value="UDP-Glycosyltransferase/glycogen phosphorylase"/>
    <property type="match status" value="1"/>
</dbReference>
<evidence type="ECO:0000313" key="3">
    <source>
        <dbReference type="EMBL" id="MBS3059637.1"/>
    </source>
</evidence>